<dbReference type="Pfam" id="PF13613">
    <property type="entry name" value="HTH_Tnp_4"/>
    <property type="match status" value="1"/>
</dbReference>
<evidence type="ECO:0000256" key="2">
    <source>
        <dbReference type="ARBA" id="ARBA00022723"/>
    </source>
</evidence>
<evidence type="ECO:0000259" key="7">
    <source>
        <dbReference type="PROSITE" id="PS50950"/>
    </source>
</evidence>
<evidence type="ECO:0000256" key="4">
    <source>
        <dbReference type="ARBA" id="ARBA00022833"/>
    </source>
</evidence>
<dbReference type="SUPFAM" id="SSF57716">
    <property type="entry name" value="Glucocorticoid receptor-like (DNA-binding domain)"/>
    <property type="match status" value="1"/>
</dbReference>
<comment type="cofactor">
    <cofactor evidence="1">
        <name>a divalent metal cation</name>
        <dbReference type="ChEBI" id="CHEBI:60240"/>
    </cofactor>
</comment>
<evidence type="ECO:0000256" key="5">
    <source>
        <dbReference type="ARBA" id="ARBA00023125"/>
    </source>
</evidence>
<keyword evidence="4" id="KW-0862">Zinc</keyword>
<dbReference type="GO" id="GO:0008270">
    <property type="term" value="F:zinc ion binding"/>
    <property type="evidence" value="ECO:0007669"/>
    <property type="project" value="UniProtKB-KW"/>
</dbReference>
<accession>A0A8S3TYU5</accession>
<dbReference type="InterPro" id="IPR027805">
    <property type="entry name" value="Transposase_HTH_dom"/>
</dbReference>
<dbReference type="GO" id="GO:0003677">
    <property type="term" value="F:DNA binding"/>
    <property type="evidence" value="ECO:0007669"/>
    <property type="project" value="UniProtKB-UniRule"/>
</dbReference>
<evidence type="ECO:0000313" key="9">
    <source>
        <dbReference type="Proteomes" id="UP000683360"/>
    </source>
</evidence>
<gene>
    <name evidence="8" type="ORF">MEDL_49036</name>
</gene>
<dbReference type="Proteomes" id="UP000683360">
    <property type="component" value="Unassembled WGS sequence"/>
</dbReference>
<dbReference type="EMBL" id="CAJPWZ010002359">
    <property type="protein sequence ID" value="CAG2236530.1"/>
    <property type="molecule type" value="Genomic_DNA"/>
</dbReference>
<dbReference type="Pfam" id="PF05485">
    <property type="entry name" value="THAP"/>
    <property type="match status" value="1"/>
</dbReference>
<dbReference type="InterPro" id="IPR027806">
    <property type="entry name" value="HARBI1_dom"/>
</dbReference>
<feature type="domain" description="THAP-type" evidence="7">
    <location>
        <begin position="1"/>
        <end position="61"/>
    </location>
</feature>
<evidence type="ECO:0000256" key="1">
    <source>
        <dbReference type="ARBA" id="ARBA00001968"/>
    </source>
</evidence>
<dbReference type="OrthoDB" id="6118386at2759"/>
<evidence type="ECO:0000313" key="8">
    <source>
        <dbReference type="EMBL" id="CAG2236530.1"/>
    </source>
</evidence>
<protein>
    <recommendedName>
        <fullName evidence="7">THAP-type domain-containing protein</fullName>
    </recommendedName>
</protein>
<dbReference type="AlphaFoldDB" id="A0A8S3TYU5"/>
<keyword evidence="3 6" id="KW-0863">Zinc-finger</keyword>
<keyword evidence="5 6" id="KW-0238">DNA-binding</keyword>
<keyword evidence="9" id="KW-1185">Reference proteome</keyword>
<sequence>MQGVTFISLPNKTRNAKERRDWLRLIRRPNDWTPTKYTRICSLHFDENNNNTLPTLFPYNNFKKPLSERKTSNSTQVGTDNNLESPMHACNSDHHHGSIPESQVIFSAIPYVCGEVEVISTEKFVTTEYLPGQRYVSKLNHPTHKPTKEHDYSYHRDDKVLVDSSTQTEVTANDIRLLEQENDRLKHTLEDKESLSREIFVKHVTKDDKHVKFYTGVQNFAILMGIFQLLMTKCSKLKYWSGKGSVNDKNYQTGNKLKPGPQRKLTDFQEFILTLVRLRLGLIDYHLADIFGISKTRVSQIFTTWITFMSGLFGKLIKWPSKQQVRKHMPHSFKMLYPKTRSIIDCTEFFFQHPRSPTAQASTYSTYKSKNTGKCLLGISPSGTFTFVSDVYGGNVSDRFITEKSGFMDYIEEGDDIMADRGFTIRDLLTEKKATLNMPPFTRKCVWGKKKRLNVNEIKQTRSIAKLRIHVERAIQRLKLFKLIGNTIAWSLKPLTNQMVKVSAFLCNLMPKLVRR</sequence>
<reference evidence="8" key="1">
    <citation type="submission" date="2021-03" db="EMBL/GenBank/DDBJ databases">
        <authorList>
            <person name="Bekaert M."/>
        </authorList>
    </citation>
    <scope>NUCLEOTIDE SEQUENCE</scope>
</reference>
<evidence type="ECO:0000256" key="6">
    <source>
        <dbReference type="PROSITE-ProRule" id="PRU00309"/>
    </source>
</evidence>
<dbReference type="InterPro" id="IPR006612">
    <property type="entry name" value="THAP_Znf"/>
</dbReference>
<organism evidence="8 9">
    <name type="scientific">Mytilus edulis</name>
    <name type="common">Blue mussel</name>
    <dbReference type="NCBI Taxonomy" id="6550"/>
    <lineage>
        <taxon>Eukaryota</taxon>
        <taxon>Metazoa</taxon>
        <taxon>Spiralia</taxon>
        <taxon>Lophotrochozoa</taxon>
        <taxon>Mollusca</taxon>
        <taxon>Bivalvia</taxon>
        <taxon>Autobranchia</taxon>
        <taxon>Pteriomorphia</taxon>
        <taxon>Mytilida</taxon>
        <taxon>Mytiloidea</taxon>
        <taxon>Mytilidae</taxon>
        <taxon>Mytilinae</taxon>
        <taxon>Mytilus</taxon>
    </lineage>
</organism>
<comment type="caution">
    <text evidence="8">The sequence shown here is derived from an EMBL/GenBank/DDBJ whole genome shotgun (WGS) entry which is preliminary data.</text>
</comment>
<evidence type="ECO:0000256" key="3">
    <source>
        <dbReference type="ARBA" id="ARBA00022771"/>
    </source>
</evidence>
<name>A0A8S3TYU5_MYTED</name>
<dbReference type="Pfam" id="PF13359">
    <property type="entry name" value="DDE_Tnp_4"/>
    <property type="match status" value="1"/>
</dbReference>
<proteinExistence type="predicted"/>
<dbReference type="PANTHER" id="PTHR23080">
    <property type="entry name" value="THAP DOMAIN PROTEIN"/>
    <property type="match status" value="1"/>
</dbReference>
<keyword evidence="2" id="KW-0479">Metal-binding</keyword>
<dbReference type="PROSITE" id="PS50950">
    <property type="entry name" value="ZF_THAP"/>
    <property type="match status" value="1"/>
</dbReference>